<dbReference type="PROSITE" id="PS01098">
    <property type="entry name" value="LIPASE_GDSL_SER"/>
    <property type="match status" value="1"/>
</dbReference>
<dbReference type="Pfam" id="PF13472">
    <property type="entry name" value="Lipase_GDSL_2"/>
    <property type="match status" value="1"/>
</dbReference>
<dbReference type="HOGENOM" id="CLU_051180_1_0_10"/>
<dbReference type="SUPFAM" id="SSF52266">
    <property type="entry name" value="SGNH hydrolase"/>
    <property type="match status" value="1"/>
</dbReference>
<dbReference type="OrthoDB" id="9786188at2"/>
<dbReference type="InterPro" id="IPR036514">
    <property type="entry name" value="SGNH_hydro_sf"/>
</dbReference>
<dbReference type="AlphaFoldDB" id="A0M2R8"/>
<sequence>MRSFTLFLSLFMFLFISSCGEVTKKDEKETNQELEENESEKDDKPKVILFFGDSLTAGYGLEQEEAFPAIIQNKIDSLKLSYKVLNAGLSGETTSGGKNRIDWVLKQNVDVFILELGANDGLRGIPVEETRNNLQAIIDFVRAKNPDIEIILAGMQIPPNMGQEYTSDFKRIFPDLAEKNEVHLIPFLLEDVAGNPELNQQDGIHPTAEGQKILAENVWEVLQPIINN</sequence>
<dbReference type="RefSeq" id="WP_011709820.1">
    <property type="nucleotide sequence ID" value="NC_008571.1"/>
</dbReference>
<dbReference type="InterPro" id="IPR051532">
    <property type="entry name" value="Ester_Hydrolysis_Enzymes"/>
</dbReference>
<keyword evidence="3" id="KW-0378">Hydrolase</keyword>
<dbReference type="CDD" id="cd01822">
    <property type="entry name" value="Lysophospholipase_L1_like"/>
    <property type="match status" value="1"/>
</dbReference>
<evidence type="ECO:0000313" key="3">
    <source>
        <dbReference type="EMBL" id="CAL66913.1"/>
    </source>
</evidence>
<evidence type="ECO:0000313" key="4">
    <source>
        <dbReference type="Proteomes" id="UP000000755"/>
    </source>
</evidence>
<feature type="signal peptide" evidence="1">
    <location>
        <begin position="1"/>
        <end position="20"/>
    </location>
</feature>
<dbReference type="PANTHER" id="PTHR30383">
    <property type="entry name" value="THIOESTERASE 1/PROTEASE 1/LYSOPHOSPHOLIPASE L1"/>
    <property type="match status" value="1"/>
</dbReference>
<dbReference type="KEGG" id="gfo:GFO_1948"/>
<dbReference type="InterPro" id="IPR008265">
    <property type="entry name" value="Lipase_GDSL_AS"/>
</dbReference>
<evidence type="ECO:0000259" key="2">
    <source>
        <dbReference type="Pfam" id="PF13472"/>
    </source>
</evidence>
<dbReference type="eggNOG" id="COG2755">
    <property type="taxonomic scope" value="Bacteria"/>
</dbReference>
<dbReference type="PANTHER" id="PTHR30383:SF24">
    <property type="entry name" value="THIOESTERASE 1_PROTEASE 1_LYSOPHOSPHOLIPASE L1"/>
    <property type="match status" value="1"/>
</dbReference>
<dbReference type="GO" id="GO:0006629">
    <property type="term" value="P:lipid metabolic process"/>
    <property type="evidence" value="ECO:0007669"/>
    <property type="project" value="InterPro"/>
</dbReference>
<gene>
    <name evidence="3" type="ordered locus">GFO_1948</name>
</gene>
<proteinExistence type="predicted"/>
<dbReference type="PROSITE" id="PS51257">
    <property type="entry name" value="PROKAR_LIPOPROTEIN"/>
    <property type="match status" value="1"/>
</dbReference>
<accession>A0M2R8</accession>
<dbReference type="STRING" id="411154.GFO_1948"/>
<name>A0M2R8_CHRFK</name>
<dbReference type="Proteomes" id="UP000000755">
    <property type="component" value="Chromosome"/>
</dbReference>
<reference evidence="3 4" key="1">
    <citation type="journal article" date="2006" name="Environ. Microbiol.">
        <title>Whole genome analysis of the marine Bacteroidetes'Gramella forsetii' reveals adaptations to degradation of polymeric organic matter.</title>
        <authorList>
            <person name="Bauer M."/>
            <person name="Kube M."/>
            <person name="Teeling H."/>
            <person name="Richter M."/>
            <person name="Lombardot T."/>
            <person name="Allers E."/>
            <person name="Wuerdemann C.A."/>
            <person name="Quast C."/>
            <person name="Kuhl H."/>
            <person name="Knaust F."/>
            <person name="Woebken D."/>
            <person name="Bischof K."/>
            <person name="Mussmann M."/>
            <person name="Choudhuri J.V."/>
            <person name="Meyer F."/>
            <person name="Reinhardt R."/>
            <person name="Amann R.I."/>
            <person name="Gloeckner F.O."/>
        </authorList>
    </citation>
    <scope>NUCLEOTIDE SEQUENCE [LARGE SCALE GENOMIC DNA]</scope>
    <source>
        <strain evidence="3 4">KT0803</strain>
    </source>
</reference>
<dbReference type="EMBL" id="CU207366">
    <property type="protein sequence ID" value="CAL66913.1"/>
    <property type="molecule type" value="Genomic_DNA"/>
</dbReference>
<organism evidence="3 4">
    <name type="scientific">Christiangramia forsetii (strain DSM 17595 / CGMCC 1.15422 / KT0803)</name>
    <name type="common">Gramella forsetii</name>
    <dbReference type="NCBI Taxonomy" id="411154"/>
    <lineage>
        <taxon>Bacteria</taxon>
        <taxon>Pseudomonadati</taxon>
        <taxon>Bacteroidota</taxon>
        <taxon>Flavobacteriia</taxon>
        <taxon>Flavobacteriales</taxon>
        <taxon>Flavobacteriaceae</taxon>
        <taxon>Christiangramia</taxon>
    </lineage>
</organism>
<protein>
    <submittedName>
        <fullName evidence="3">GDSL-like lipase/acylhydrolase</fullName>
        <ecNumber evidence="3">3.1.-.-</ecNumber>
    </submittedName>
</protein>
<evidence type="ECO:0000256" key="1">
    <source>
        <dbReference type="SAM" id="SignalP"/>
    </source>
</evidence>
<dbReference type="GO" id="GO:0004622">
    <property type="term" value="F:phosphatidylcholine lysophospholipase activity"/>
    <property type="evidence" value="ECO:0007669"/>
    <property type="project" value="TreeGrafter"/>
</dbReference>
<feature type="chain" id="PRO_5002627603" evidence="1">
    <location>
        <begin position="21"/>
        <end position="228"/>
    </location>
</feature>
<feature type="domain" description="SGNH hydrolase-type esterase" evidence="2">
    <location>
        <begin position="50"/>
        <end position="213"/>
    </location>
</feature>
<dbReference type="EC" id="3.1.-.-" evidence="3"/>
<keyword evidence="1" id="KW-0732">Signal</keyword>
<dbReference type="InterPro" id="IPR013830">
    <property type="entry name" value="SGNH_hydro"/>
</dbReference>
<dbReference type="Gene3D" id="3.40.50.1110">
    <property type="entry name" value="SGNH hydrolase"/>
    <property type="match status" value="1"/>
</dbReference>